<keyword evidence="1" id="KW-0677">Repeat</keyword>
<organism evidence="4 5">
    <name type="scientific">Corynascus novoguineensis</name>
    <dbReference type="NCBI Taxonomy" id="1126955"/>
    <lineage>
        <taxon>Eukaryota</taxon>
        <taxon>Fungi</taxon>
        <taxon>Dikarya</taxon>
        <taxon>Ascomycota</taxon>
        <taxon>Pezizomycotina</taxon>
        <taxon>Sordariomycetes</taxon>
        <taxon>Sordariomycetidae</taxon>
        <taxon>Sordariales</taxon>
        <taxon>Chaetomiaceae</taxon>
        <taxon>Corynascus</taxon>
    </lineage>
</organism>
<feature type="domain" description="DUF7791" evidence="3">
    <location>
        <begin position="274"/>
        <end position="400"/>
    </location>
</feature>
<sequence length="638" mass="73053">MRVRECQIESPFPDTFRWVLENGVPENDEHSARPPIKFKEWLESEPNETPFWITGKPASGNSTLMKFICNNSKVQTHLRVWSGDQAGLLHTILYQLLRQQPDLCREVAQNRYVYYQLAGMDSPDPPDWTVEELRDSVIRSVSRTADTSRVAMFIDGLDEYDDDHEKLIYFLNHLQKDQNIKLCISSRPWNVFKDAFGTYPSLRMELLTRPDIEKYNLKSQIIERADGVFLWVVLVTEKLIATTRENNDLCEIWKVFADLPPGLEELYGSIRRRLDKAQRERASRMYQLFFLWNKTLDCPLGIVEFWMAINCHDPTVLQPSPAIDEIPKILAMMERRIVGATGGILQIFRVPRESDASRAPAISIGFLHRTVSDWLQGIESSIVADGPPGYDPCLVLTSVFVSWMNFVYGKSGCLAPELRDVFMVARSCNDSADSRAKLLVIIERLQIRDAEKALAPYSDSGVRSFLAARYLCAPYLQAKLESASGVIGIELPPHLQMVPAQFWSETERAHRVNILLHLFLDTYDTSRYLEDLNMRLRIFGILLQAKFAPPQFNEILREDLGDYAFEPPLRTLTSLRRKRATTNIRRGFREYMHDQKLRVKYITKEMSGSKSDVSVKVMLAAPVAAAPGLGRQVPEVAR</sequence>
<accession>A0AAN7HKU4</accession>
<proteinExistence type="predicted"/>
<evidence type="ECO:0000259" key="2">
    <source>
        <dbReference type="Pfam" id="PF24883"/>
    </source>
</evidence>
<dbReference type="PANTHER" id="PTHR10039:SF5">
    <property type="entry name" value="NACHT DOMAIN-CONTAINING PROTEIN"/>
    <property type="match status" value="1"/>
</dbReference>
<dbReference type="InterPro" id="IPR056884">
    <property type="entry name" value="NPHP3-like_N"/>
</dbReference>
<keyword evidence="5" id="KW-1185">Reference proteome</keyword>
<gene>
    <name evidence="4" type="ORF">C7999DRAFT_39659</name>
</gene>
<name>A0AAN7HKU4_9PEZI</name>
<dbReference type="PANTHER" id="PTHR10039">
    <property type="entry name" value="AMELOGENIN"/>
    <property type="match status" value="1"/>
</dbReference>
<dbReference type="Pfam" id="PF24883">
    <property type="entry name" value="NPHP3_N"/>
    <property type="match status" value="1"/>
</dbReference>
<dbReference type="InterPro" id="IPR027417">
    <property type="entry name" value="P-loop_NTPase"/>
</dbReference>
<reference evidence="4" key="2">
    <citation type="submission" date="2023-05" db="EMBL/GenBank/DDBJ databases">
        <authorList>
            <consortium name="Lawrence Berkeley National Laboratory"/>
            <person name="Steindorff A."/>
            <person name="Hensen N."/>
            <person name="Bonometti L."/>
            <person name="Westerberg I."/>
            <person name="Brannstrom I.O."/>
            <person name="Guillou S."/>
            <person name="Cros-Aarteil S."/>
            <person name="Calhoun S."/>
            <person name="Haridas S."/>
            <person name="Kuo A."/>
            <person name="Mondo S."/>
            <person name="Pangilinan J."/>
            <person name="Riley R."/>
            <person name="Labutti K."/>
            <person name="Andreopoulos B."/>
            <person name="Lipzen A."/>
            <person name="Chen C."/>
            <person name="Yanf M."/>
            <person name="Daum C."/>
            <person name="Ng V."/>
            <person name="Clum A."/>
            <person name="Ohm R."/>
            <person name="Martin F."/>
            <person name="Silar P."/>
            <person name="Natvig D."/>
            <person name="Lalanne C."/>
            <person name="Gautier V."/>
            <person name="Ament-Velasquez S.L."/>
            <person name="Kruys A."/>
            <person name="Hutchinson M.I."/>
            <person name="Powell A.J."/>
            <person name="Barry K."/>
            <person name="Miller A.N."/>
            <person name="Grigoriev I.V."/>
            <person name="Debuchy R."/>
            <person name="Gladieux P."/>
            <person name="Thoren M.H."/>
            <person name="Johannesson H."/>
        </authorList>
    </citation>
    <scope>NUCLEOTIDE SEQUENCE</scope>
    <source>
        <strain evidence="4">CBS 359.72</strain>
    </source>
</reference>
<dbReference type="Gene3D" id="3.40.50.300">
    <property type="entry name" value="P-loop containing nucleotide triphosphate hydrolases"/>
    <property type="match status" value="1"/>
</dbReference>
<dbReference type="Pfam" id="PF25053">
    <property type="entry name" value="DUF7791"/>
    <property type="match status" value="1"/>
</dbReference>
<dbReference type="EMBL" id="MU857626">
    <property type="protein sequence ID" value="KAK4249242.1"/>
    <property type="molecule type" value="Genomic_DNA"/>
</dbReference>
<reference evidence="4" key="1">
    <citation type="journal article" date="2023" name="Mol. Phylogenet. Evol.">
        <title>Genome-scale phylogeny and comparative genomics of the fungal order Sordariales.</title>
        <authorList>
            <person name="Hensen N."/>
            <person name="Bonometti L."/>
            <person name="Westerberg I."/>
            <person name="Brannstrom I.O."/>
            <person name="Guillou S."/>
            <person name="Cros-Aarteil S."/>
            <person name="Calhoun S."/>
            <person name="Haridas S."/>
            <person name="Kuo A."/>
            <person name="Mondo S."/>
            <person name="Pangilinan J."/>
            <person name="Riley R."/>
            <person name="LaButti K."/>
            <person name="Andreopoulos B."/>
            <person name="Lipzen A."/>
            <person name="Chen C."/>
            <person name="Yan M."/>
            <person name="Daum C."/>
            <person name="Ng V."/>
            <person name="Clum A."/>
            <person name="Steindorff A."/>
            <person name="Ohm R.A."/>
            <person name="Martin F."/>
            <person name="Silar P."/>
            <person name="Natvig D.O."/>
            <person name="Lalanne C."/>
            <person name="Gautier V."/>
            <person name="Ament-Velasquez S.L."/>
            <person name="Kruys A."/>
            <person name="Hutchinson M.I."/>
            <person name="Powell A.J."/>
            <person name="Barry K."/>
            <person name="Miller A.N."/>
            <person name="Grigoriev I.V."/>
            <person name="Debuchy R."/>
            <person name="Gladieux P."/>
            <person name="Hiltunen Thoren M."/>
            <person name="Johannesson H."/>
        </authorList>
    </citation>
    <scope>NUCLEOTIDE SEQUENCE</scope>
    <source>
        <strain evidence="4">CBS 359.72</strain>
    </source>
</reference>
<dbReference type="Proteomes" id="UP001303647">
    <property type="component" value="Unassembled WGS sequence"/>
</dbReference>
<dbReference type="AlphaFoldDB" id="A0AAN7HKU4"/>
<evidence type="ECO:0000313" key="5">
    <source>
        <dbReference type="Proteomes" id="UP001303647"/>
    </source>
</evidence>
<dbReference type="InterPro" id="IPR056693">
    <property type="entry name" value="DUF7791"/>
</dbReference>
<protein>
    <submittedName>
        <fullName evidence="4">P-loop-containing protein</fullName>
    </submittedName>
</protein>
<feature type="domain" description="Nephrocystin 3-like N-terminal" evidence="2">
    <location>
        <begin position="37"/>
        <end position="187"/>
    </location>
</feature>
<dbReference type="SUPFAM" id="SSF52540">
    <property type="entry name" value="P-loop containing nucleoside triphosphate hydrolases"/>
    <property type="match status" value="1"/>
</dbReference>
<evidence type="ECO:0000313" key="4">
    <source>
        <dbReference type="EMBL" id="KAK4249242.1"/>
    </source>
</evidence>
<comment type="caution">
    <text evidence="4">The sequence shown here is derived from an EMBL/GenBank/DDBJ whole genome shotgun (WGS) entry which is preliminary data.</text>
</comment>
<evidence type="ECO:0000259" key="3">
    <source>
        <dbReference type="Pfam" id="PF25053"/>
    </source>
</evidence>
<evidence type="ECO:0000256" key="1">
    <source>
        <dbReference type="ARBA" id="ARBA00022737"/>
    </source>
</evidence>